<sequence length="216" mass="24708">MLSFECINLPTYFTINIPITITMMSTRATSIIFICFAPSVFSFTPTCPTSQLQITSSSPRGTTGLQMGIFDDLKLIFSEEGKKNKAEYERLEREEQEAAQREIMERRRNPDKMADYEQDVNSRRKNLQEDQELWSFQQKVGGDDPLKTWTQLKAEGKIKSSSDIERDPTSSRLGSEGLQEIRTDDKLPYIDQGYVDESADVLGNFKKMFGGNKEKE</sequence>
<evidence type="ECO:0000256" key="1">
    <source>
        <dbReference type="SAM" id="MobiDB-lite"/>
    </source>
</evidence>
<dbReference type="Pfam" id="PF20709">
    <property type="entry name" value="DUF6823"/>
    <property type="match status" value="1"/>
</dbReference>
<feature type="region of interest" description="Disordered" evidence="1">
    <location>
        <begin position="156"/>
        <end position="179"/>
    </location>
</feature>
<accession>A0A7S3VG44</accession>
<name>A0A7S3VG44_9STRA</name>
<evidence type="ECO:0000313" key="2">
    <source>
        <dbReference type="EMBL" id="CAE0478857.1"/>
    </source>
</evidence>
<dbReference type="InterPro" id="IPR049226">
    <property type="entry name" value="DUF6823"/>
</dbReference>
<dbReference type="EMBL" id="HBIO01030961">
    <property type="protein sequence ID" value="CAE0478857.1"/>
    <property type="molecule type" value="Transcribed_RNA"/>
</dbReference>
<protein>
    <submittedName>
        <fullName evidence="2">Uncharacterized protein</fullName>
    </submittedName>
</protein>
<proteinExistence type="predicted"/>
<gene>
    <name evidence="2" type="ORF">CDEB00056_LOCUS23710</name>
</gene>
<feature type="compositionally biased region" description="Basic and acidic residues" evidence="1">
    <location>
        <begin position="156"/>
        <end position="169"/>
    </location>
</feature>
<reference evidence="2" key="1">
    <citation type="submission" date="2021-01" db="EMBL/GenBank/DDBJ databases">
        <authorList>
            <person name="Corre E."/>
            <person name="Pelletier E."/>
            <person name="Niang G."/>
            <person name="Scheremetjew M."/>
            <person name="Finn R."/>
            <person name="Kale V."/>
            <person name="Holt S."/>
            <person name="Cochrane G."/>
            <person name="Meng A."/>
            <person name="Brown T."/>
            <person name="Cohen L."/>
        </authorList>
    </citation>
    <scope>NUCLEOTIDE SEQUENCE</scope>
    <source>
        <strain evidence="2">MM31A-1</strain>
    </source>
</reference>
<organism evidence="2">
    <name type="scientific">Chaetoceros debilis</name>
    <dbReference type="NCBI Taxonomy" id="122233"/>
    <lineage>
        <taxon>Eukaryota</taxon>
        <taxon>Sar</taxon>
        <taxon>Stramenopiles</taxon>
        <taxon>Ochrophyta</taxon>
        <taxon>Bacillariophyta</taxon>
        <taxon>Coscinodiscophyceae</taxon>
        <taxon>Chaetocerotophycidae</taxon>
        <taxon>Chaetocerotales</taxon>
        <taxon>Chaetocerotaceae</taxon>
        <taxon>Chaetoceros</taxon>
    </lineage>
</organism>
<dbReference type="AlphaFoldDB" id="A0A7S3VG44"/>